<name>A0AA51RR88_9GAMM</name>
<dbReference type="EMBL" id="CP133548">
    <property type="protein sequence ID" value="WMS86151.1"/>
    <property type="molecule type" value="Genomic_DNA"/>
</dbReference>
<sequence length="1031" mass="119062">MMFKPLSFKGPLDHLNHFFTDSQLFEGFKLLQHSIMIDWHYDQARQQITAELAQTENSSKGRISCTISWPLIDDGFLCSCGAERCAHLAAISIESKQRIDVIAYQVKEHFDDKQLWRSIQQQLRQNWFEPYPNMARHRVVYLLKRDELNHGFFVQCYKAYLTQDNRYQLKEKLDYANLSIKKLPKFITLLDQQLLVSFTKNRREEDIEGRFNLTHLDDKKLERILNTLFNSRRVFWKACSRPPLRFQVLSEGFQELASEGLTESITHSFQLDVSHNRIIKVEKSDDRKPFPVLPITPCIKLISKYIELDYAGDKSRIINAAKVYFKDQSNREYSFGDIDKFHEFSQIHSVVAGFLKQLQHITTVFQTFEFPYSEHFDLADRAIEGPLSSNLVWLHGLTQLGWHLSIDSNFSLNSQPVQQWSLEVSEDDQWFNLSLGVKVNNQRFNILPALVDAIKNKTINISQLNQLQDLTLPLSDGQFIQLPAERLKAIVSTLMELFERNPLTKDGQLSLNTHQLTRVGQVIEQSEKQDWKDIIYTKDAFTHLNDISLNAVKTNHDFKLNATLREYQVEGIQWLTFLKENQLGGILADDMGLGKTLQTLAFVQSCKSHSPSLVVAPTSLLSNWLSEAHKFTPDLSVYIYYGSQRHESLNDLLEYDLIITSYGVLQRDIETLTEISFEHIFLDEAQAIKNAKTKVARCCFKLNGKFRACLTGTPIENHLGELWSLFNFLMPGYLASEKVFTQMFRQPIEREQDNLVYKSLINRVSPFILRRTKQAVAKELPEKVEIERSFELTESQADFYEAVRLAMTEEIQKAVHAQSNNKNQILISNALLRLRQICCHPQLIDWPSAQAIEDSVKLEWLLQVLPEMIEEGRKILLFSSFRKMLDIIAKKLHELNIDYLTLTGQSKNRGDIVEKFQTAKIPIFLISLKAGGAGLNLTAADTVIHFDPWWNPAAESQASDRAYRIGQNKSVFVYKLITRGTVEERIQTLQKSKSALSDQLYADSLTSISQLNEQNWQQLLEPLSTRLQRSE</sequence>
<dbReference type="Proteomes" id="UP001239782">
    <property type="component" value="Chromosome"/>
</dbReference>
<dbReference type="PROSITE" id="PS51194">
    <property type="entry name" value="HELICASE_CTER"/>
    <property type="match status" value="1"/>
</dbReference>
<dbReference type="GO" id="GO:0016787">
    <property type="term" value="F:hydrolase activity"/>
    <property type="evidence" value="ECO:0007669"/>
    <property type="project" value="UniProtKB-KW"/>
</dbReference>
<dbReference type="CDD" id="cd18012">
    <property type="entry name" value="DEXQc_arch_SWI2_SNF2"/>
    <property type="match status" value="1"/>
</dbReference>
<organism evidence="5 6">
    <name type="scientific">Pleionea litopenaei</name>
    <dbReference type="NCBI Taxonomy" id="3070815"/>
    <lineage>
        <taxon>Bacteria</taxon>
        <taxon>Pseudomonadati</taxon>
        <taxon>Pseudomonadota</taxon>
        <taxon>Gammaproteobacteria</taxon>
        <taxon>Oceanospirillales</taxon>
        <taxon>Pleioneaceae</taxon>
        <taxon>Pleionea</taxon>
    </lineage>
</organism>
<dbReference type="Gene3D" id="3.40.50.300">
    <property type="entry name" value="P-loop containing nucleotide triphosphate hydrolases"/>
    <property type="match status" value="1"/>
</dbReference>
<dbReference type="SMART" id="SM00490">
    <property type="entry name" value="HELICc"/>
    <property type="match status" value="1"/>
</dbReference>
<dbReference type="InterPro" id="IPR014001">
    <property type="entry name" value="Helicase_ATP-bd"/>
</dbReference>
<evidence type="ECO:0000313" key="5">
    <source>
        <dbReference type="EMBL" id="WMS86151.1"/>
    </source>
</evidence>
<keyword evidence="6" id="KW-1185">Reference proteome</keyword>
<dbReference type="InterPro" id="IPR049730">
    <property type="entry name" value="SNF2/RAD54-like_C"/>
</dbReference>
<protein>
    <submittedName>
        <fullName evidence="5">DEAD/DEAH box helicase</fullName>
        <ecNumber evidence="5">3.6.4.-</ecNumber>
    </submittedName>
</protein>
<dbReference type="InterPro" id="IPR038718">
    <property type="entry name" value="SNF2-like_sf"/>
</dbReference>
<dbReference type="EC" id="3.6.4.-" evidence="5"/>
<keyword evidence="2 5" id="KW-0347">Helicase</keyword>
<dbReference type="CDD" id="cd18793">
    <property type="entry name" value="SF2_C_SNF"/>
    <property type="match status" value="1"/>
</dbReference>
<dbReference type="SUPFAM" id="SSF52540">
    <property type="entry name" value="P-loop containing nucleoside triphosphate hydrolases"/>
    <property type="match status" value="2"/>
</dbReference>
<dbReference type="GO" id="GO:0004386">
    <property type="term" value="F:helicase activity"/>
    <property type="evidence" value="ECO:0007669"/>
    <property type="project" value="UniProtKB-KW"/>
</dbReference>
<dbReference type="AlphaFoldDB" id="A0AA51RR88"/>
<keyword evidence="2 5" id="KW-0547">Nucleotide-binding</keyword>
<dbReference type="PROSITE" id="PS51192">
    <property type="entry name" value="HELICASE_ATP_BIND_1"/>
    <property type="match status" value="1"/>
</dbReference>
<dbReference type="KEGG" id="plei:Q9312_13075"/>
<gene>
    <name evidence="5" type="ORF">Q9312_13075</name>
</gene>
<dbReference type="Pfam" id="PF00176">
    <property type="entry name" value="SNF2-rel_dom"/>
    <property type="match status" value="1"/>
</dbReference>
<dbReference type="Gene3D" id="3.40.50.10810">
    <property type="entry name" value="Tandem AAA-ATPase domain"/>
    <property type="match status" value="1"/>
</dbReference>
<reference evidence="5 6" key="1">
    <citation type="submission" date="2023-08" db="EMBL/GenBank/DDBJ databases">
        <title>Pleionea litopenaei sp. nov., isolated from stomach of juvenile Litopenaeus vannamei.</title>
        <authorList>
            <person name="Rho A.M."/>
            <person name="Hwang C.Y."/>
        </authorList>
    </citation>
    <scope>NUCLEOTIDE SEQUENCE [LARGE SCALE GENOMIC DNA]</scope>
    <source>
        <strain evidence="5 6">HL-JVS1</strain>
    </source>
</reference>
<keyword evidence="2 5" id="KW-0067">ATP-binding</keyword>
<proteinExistence type="predicted"/>
<dbReference type="InterPro" id="IPR027417">
    <property type="entry name" value="P-loop_NTPase"/>
</dbReference>
<accession>A0AA51RR88</accession>
<dbReference type="InterPro" id="IPR000330">
    <property type="entry name" value="SNF2_N"/>
</dbReference>
<feature type="domain" description="Helicase ATP-binding" evidence="3">
    <location>
        <begin position="576"/>
        <end position="732"/>
    </location>
</feature>
<dbReference type="GO" id="GO:0005524">
    <property type="term" value="F:ATP binding"/>
    <property type="evidence" value="ECO:0007669"/>
    <property type="project" value="InterPro"/>
</dbReference>
<evidence type="ECO:0000259" key="3">
    <source>
        <dbReference type="PROSITE" id="PS51192"/>
    </source>
</evidence>
<evidence type="ECO:0000256" key="1">
    <source>
        <dbReference type="ARBA" id="ARBA00022801"/>
    </source>
</evidence>
<feature type="domain" description="Helicase C-terminal" evidence="4">
    <location>
        <begin position="857"/>
        <end position="1012"/>
    </location>
</feature>
<evidence type="ECO:0000259" key="4">
    <source>
        <dbReference type="PROSITE" id="PS51194"/>
    </source>
</evidence>
<evidence type="ECO:0000313" key="6">
    <source>
        <dbReference type="Proteomes" id="UP001239782"/>
    </source>
</evidence>
<dbReference type="PANTHER" id="PTHR10799">
    <property type="entry name" value="SNF2/RAD54 HELICASE FAMILY"/>
    <property type="match status" value="1"/>
</dbReference>
<dbReference type="SMART" id="SM00487">
    <property type="entry name" value="DEXDc"/>
    <property type="match status" value="1"/>
</dbReference>
<dbReference type="RefSeq" id="WP_309201303.1">
    <property type="nucleotide sequence ID" value="NZ_CP133548.1"/>
</dbReference>
<dbReference type="Pfam" id="PF00271">
    <property type="entry name" value="Helicase_C"/>
    <property type="match status" value="1"/>
</dbReference>
<evidence type="ECO:0000256" key="2">
    <source>
        <dbReference type="ARBA" id="ARBA00022806"/>
    </source>
</evidence>
<keyword evidence="1 5" id="KW-0378">Hydrolase</keyword>
<dbReference type="InterPro" id="IPR001650">
    <property type="entry name" value="Helicase_C-like"/>
</dbReference>